<organism evidence="2 3">
    <name type="scientific">Saitoella complicata (strain BCRC 22490 / CBS 7301 / JCM 7358 / NBRC 10748 / NRRL Y-17804)</name>
    <dbReference type="NCBI Taxonomy" id="698492"/>
    <lineage>
        <taxon>Eukaryota</taxon>
        <taxon>Fungi</taxon>
        <taxon>Dikarya</taxon>
        <taxon>Ascomycota</taxon>
        <taxon>Taphrinomycotina</taxon>
        <taxon>Taphrinomycotina incertae sedis</taxon>
        <taxon>Saitoella</taxon>
    </lineage>
</organism>
<reference evidence="2 3" key="1">
    <citation type="journal article" date="2011" name="J. Gen. Appl. Microbiol.">
        <title>Draft genome sequencing of the enigmatic yeast Saitoella complicata.</title>
        <authorList>
            <person name="Nishida H."/>
            <person name="Hamamoto M."/>
            <person name="Sugiyama J."/>
        </authorList>
    </citation>
    <scope>NUCLEOTIDE SEQUENCE [LARGE SCALE GENOMIC DNA]</scope>
    <source>
        <strain evidence="2 3">NRRL Y-17804</strain>
    </source>
</reference>
<accession>A0A0E9NGM5</accession>
<reference evidence="2 3" key="3">
    <citation type="journal article" date="2015" name="Genome Announc.">
        <title>Draft Genome Sequence of the Archiascomycetous Yeast Saitoella complicata.</title>
        <authorList>
            <person name="Yamauchi K."/>
            <person name="Kondo S."/>
            <person name="Hamamoto M."/>
            <person name="Takahashi Y."/>
            <person name="Ogura Y."/>
            <person name="Hayashi T."/>
            <person name="Nishida H."/>
        </authorList>
    </citation>
    <scope>NUCLEOTIDE SEQUENCE [LARGE SCALE GENOMIC DNA]</scope>
    <source>
        <strain evidence="2 3">NRRL Y-17804</strain>
    </source>
</reference>
<evidence type="ECO:0000313" key="2">
    <source>
        <dbReference type="EMBL" id="GAO49027.1"/>
    </source>
</evidence>
<protein>
    <submittedName>
        <fullName evidence="2">Uncharacterized protein</fullName>
    </submittedName>
</protein>
<sequence>MTSVSCGGLPPYNPQANQESLCETMSYLFLEAMSSAADIDPTILATHEPDEVLSSTSSSPTDVDTKAGSLGLLHTESPQEMMTHETRGHARTNTMDTTVSETAKEEMGAAKGLHLPGEDQDPHGGMIMDQAVGGHGKGRREGDETHFGAGKRYVH</sequence>
<comment type="caution">
    <text evidence="2">The sequence shown here is derived from an EMBL/GenBank/DDBJ whole genome shotgun (WGS) entry which is preliminary data.</text>
</comment>
<feature type="region of interest" description="Disordered" evidence="1">
    <location>
        <begin position="130"/>
        <end position="155"/>
    </location>
</feature>
<reference evidence="2 3" key="2">
    <citation type="journal article" date="2014" name="J. Gen. Appl. Microbiol.">
        <title>The early diverging ascomycetous budding yeast Saitoella complicata has three histone deacetylases belonging to the Clr6, Hos2, and Rpd3 lineages.</title>
        <authorList>
            <person name="Nishida H."/>
            <person name="Matsumoto T."/>
            <person name="Kondo S."/>
            <person name="Hamamoto M."/>
            <person name="Yoshikawa H."/>
        </authorList>
    </citation>
    <scope>NUCLEOTIDE SEQUENCE [LARGE SCALE GENOMIC DNA]</scope>
    <source>
        <strain evidence="2 3">NRRL Y-17804</strain>
    </source>
</reference>
<feature type="compositionally biased region" description="Low complexity" evidence="1">
    <location>
        <begin position="52"/>
        <end position="62"/>
    </location>
</feature>
<evidence type="ECO:0000313" key="3">
    <source>
        <dbReference type="Proteomes" id="UP000033140"/>
    </source>
</evidence>
<gene>
    <name evidence="2" type="ORF">G7K_3188-t1</name>
</gene>
<dbReference type="Proteomes" id="UP000033140">
    <property type="component" value="Unassembled WGS sequence"/>
</dbReference>
<dbReference type="EMBL" id="BACD03000019">
    <property type="protein sequence ID" value="GAO49027.1"/>
    <property type="molecule type" value="Genomic_DNA"/>
</dbReference>
<keyword evidence="3" id="KW-1185">Reference proteome</keyword>
<dbReference type="AlphaFoldDB" id="A0A0E9NGM5"/>
<evidence type="ECO:0000256" key="1">
    <source>
        <dbReference type="SAM" id="MobiDB-lite"/>
    </source>
</evidence>
<name>A0A0E9NGM5_SAICN</name>
<feature type="region of interest" description="Disordered" evidence="1">
    <location>
        <begin position="49"/>
        <end position="94"/>
    </location>
</feature>
<proteinExistence type="predicted"/>